<gene>
    <name evidence="8" type="ORF">C2869_05535</name>
</gene>
<dbReference type="InterPro" id="IPR006076">
    <property type="entry name" value="FAD-dep_OxRdtase"/>
</dbReference>
<dbReference type="PANTHER" id="PTHR11985">
    <property type="entry name" value="GLYCEROL-3-PHOSPHATE DEHYDROGENASE"/>
    <property type="match status" value="1"/>
</dbReference>
<dbReference type="InterPro" id="IPR031656">
    <property type="entry name" value="DAO_C"/>
</dbReference>
<dbReference type="AlphaFoldDB" id="A0A2S0VNZ4"/>
<evidence type="ECO:0000256" key="1">
    <source>
        <dbReference type="ARBA" id="ARBA00001974"/>
    </source>
</evidence>
<feature type="domain" description="FAD dependent oxidoreductase" evidence="6">
    <location>
        <begin position="12"/>
        <end position="365"/>
    </location>
</feature>
<dbReference type="InterPro" id="IPR036188">
    <property type="entry name" value="FAD/NAD-bd_sf"/>
</dbReference>
<dbReference type="GO" id="GO:0004368">
    <property type="term" value="F:glycerol-3-phosphate dehydrogenase (quinone) activity"/>
    <property type="evidence" value="ECO:0007669"/>
    <property type="project" value="InterPro"/>
</dbReference>
<dbReference type="SUPFAM" id="SSF51905">
    <property type="entry name" value="FAD/NAD(P)-binding domain"/>
    <property type="match status" value="1"/>
</dbReference>
<evidence type="ECO:0000259" key="6">
    <source>
        <dbReference type="Pfam" id="PF01266"/>
    </source>
</evidence>
<keyword evidence="9" id="KW-1185">Reference proteome</keyword>
<keyword evidence="4" id="KW-0274">FAD</keyword>
<dbReference type="Pfam" id="PF16901">
    <property type="entry name" value="DAO_C"/>
    <property type="match status" value="1"/>
</dbReference>
<keyword evidence="3" id="KW-0285">Flavoprotein</keyword>
<comment type="similarity">
    <text evidence="2">Belongs to the FAD-dependent glycerol-3-phosphate dehydrogenase family.</text>
</comment>
<dbReference type="GO" id="GO:0046168">
    <property type="term" value="P:glycerol-3-phosphate catabolic process"/>
    <property type="evidence" value="ECO:0007669"/>
    <property type="project" value="TreeGrafter"/>
</dbReference>
<dbReference type="Gene3D" id="1.10.8.870">
    <property type="entry name" value="Alpha-glycerophosphate oxidase, cap domain"/>
    <property type="match status" value="1"/>
</dbReference>
<dbReference type="NCBIfam" id="NF009906">
    <property type="entry name" value="PRK13369.1"/>
    <property type="match status" value="1"/>
</dbReference>
<evidence type="ECO:0000313" key="9">
    <source>
        <dbReference type="Proteomes" id="UP000244441"/>
    </source>
</evidence>
<sequence>MEKNSLRSTDYDICIIGGGINGVGIAREAALQGLKVCLLEQNDLASGTSSASSKLIHGGLRYLEHFEFGLVKKALAEREVLLNMAPHIIWPLSFVLPHQSHLRPAWLIRIGLFLYDNLAKRSILPSSRVLQFDESSPLQSHIQHGFEYADAWVDDARLVVLNALAASELGADIYNYTRCVNAKAVAGVWRVTLQATATELPQTITARMVINAAGPWVNNVFEQVLQQPIEHQIRLVKGSHIIVPKLHEQNKAYILQNADKRIVFVLPYEQDFSLIGTTDIEFKGELQQVSSSEAENRYLIESVNSYFKTQLQIQDIVSSYAGVRPLLSDAAEQAQKVTRDYKLALDNQGSAPLLSVYGGKITTYRKLAHEAMQLIADVFTIQLPRITSELSLPGGDFTCINALQGEIEGRYQWLPSQLLQRLLRSYGTRCFDILGDSQTLEALGMDFGHGLYQAEVDYLLDTEFAKTLDDILWRRSKLGLRLEVAQRNALADYINSC</sequence>
<dbReference type="Proteomes" id="UP000244441">
    <property type="component" value="Chromosome"/>
</dbReference>
<accession>A0A2S0VNZ4</accession>
<dbReference type="PROSITE" id="PS00978">
    <property type="entry name" value="FAD_G3PDH_2"/>
    <property type="match status" value="1"/>
</dbReference>
<evidence type="ECO:0000256" key="5">
    <source>
        <dbReference type="ARBA" id="ARBA00023002"/>
    </source>
</evidence>
<dbReference type="InterPro" id="IPR038299">
    <property type="entry name" value="DAO_C_sf"/>
</dbReference>
<proteinExistence type="inferred from homology"/>
<name>A0A2S0VNZ4_9ALTE</name>
<feature type="domain" description="Alpha-glycerophosphate oxidase C-terminal" evidence="7">
    <location>
        <begin position="386"/>
        <end position="487"/>
    </location>
</feature>
<dbReference type="PANTHER" id="PTHR11985:SF15">
    <property type="entry name" value="GLYCEROL-3-PHOSPHATE DEHYDROGENASE, MITOCHONDRIAL"/>
    <property type="match status" value="1"/>
</dbReference>
<dbReference type="InterPro" id="IPR000447">
    <property type="entry name" value="G3P_DH_FAD-dep"/>
</dbReference>
<dbReference type="KEGG" id="cate:C2869_05535"/>
<comment type="cofactor">
    <cofactor evidence="1">
        <name>FAD</name>
        <dbReference type="ChEBI" id="CHEBI:57692"/>
    </cofactor>
</comment>
<protein>
    <submittedName>
        <fullName evidence="8">Glycerol-3-phosphate dehydrogenase</fullName>
    </submittedName>
</protein>
<evidence type="ECO:0000259" key="7">
    <source>
        <dbReference type="Pfam" id="PF16901"/>
    </source>
</evidence>
<evidence type="ECO:0000256" key="3">
    <source>
        <dbReference type="ARBA" id="ARBA00022630"/>
    </source>
</evidence>
<dbReference type="Pfam" id="PF01266">
    <property type="entry name" value="DAO"/>
    <property type="match status" value="1"/>
</dbReference>
<evidence type="ECO:0000313" key="8">
    <source>
        <dbReference type="EMBL" id="AWB65936.1"/>
    </source>
</evidence>
<dbReference type="EMBL" id="CP026604">
    <property type="protein sequence ID" value="AWB65936.1"/>
    <property type="molecule type" value="Genomic_DNA"/>
</dbReference>
<dbReference type="PRINTS" id="PR01001">
    <property type="entry name" value="FADG3PDH"/>
</dbReference>
<dbReference type="RefSeq" id="WP_108602008.1">
    <property type="nucleotide sequence ID" value="NZ_CP026604.1"/>
</dbReference>
<reference evidence="8 9" key="1">
    <citation type="submission" date="2018-01" db="EMBL/GenBank/DDBJ databases">
        <title>Genome sequence of a Cantenovulum-like bacteria.</title>
        <authorList>
            <person name="Tan W.R."/>
            <person name="Lau N.-S."/>
            <person name="Go F."/>
            <person name="Amirul A.-A.A."/>
        </authorList>
    </citation>
    <scope>NUCLEOTIDE SEQUENCE [LARGE SCALE GENOMIC DNA]</scope>
    <source>
        <strain evidence="8 9">CCB-QB4</strain>
    </source>
</reference>
<dbReference type="NCBIfam" id="NF008899">
    <property type="entry name" value="PRK12266.1"/>
    <property type="match status" value="1"/>
</dbReference>
<dbReference type="Gene3D" id="6.10.250.1890">
    <property type="match status" value="1"/>
</dbReference>
<keyword evidence="5" id="KW-0560">Oxidoreductase</keyword>
<dbReference type="OrthoDB" id="9766796at2"/>
<dbReference type="Gene3D" id="3.50.50.60">
    <property type="entry name" value="FAD/NAD(P)-binding domain"/>
    <property type="match status" value="1"/>
</dbReference>
<dbReference type="Gene3D" id="3.30.9.10">
    <property type="entry name" value="D-Amino Acid Oxidase, subunit A, domain 2"/>
    <property type="match status" value="1"/>
</dbReference>
<evidence type="ECO:0000256" key="2">
    <source>
        <dbReference type="ARBA" id="ARBA00007330"/>
    </source>
</evidence>
<organism evidence="8 9">
    <name type="scientific">Saccharobesus litoralis</name>
    <dbReference type="NCBI Taxonomy" id="2172099"/>
    <lineage>
        <taxon>Bacteria</taxon>
        <taxon>Pseudomonadati</taxon>
        <taxon>Pseudomonadota</taxon>
        <taxon>Gammaproteobacteria</taxon>
        <taxon>Alteromonadales</taxon>
        <taxon>Alteromonadaceae</taxon>
        <taxon>Saccharobesus</taxon>
    </lineage>
</organism>
<evidence type="ECO:0000256" key="4">
    <source>
        <dbReference type="ARBA" id="ARBA00022827"/>
    </source>
</evidence>